<dbReference type="PANTHER" id="PTHR11102">
    <property type="entry name" value="SEL-1-LIKE PROTEIN"/>
    <property type="match status" value="1"/>
</dbReference>
<dbReference type="Proteomes" id="UP000288212">
    <property type="component" value="Unassembled WGS sequence"/>
</dbReference>
<dbReference type="PANTHER" id="PTHR11102:SF160">
    <property type="entry name" value="ERAD-ASSOCIATED E3 UBIQUITIN-PROTEIN LIGASE COMPONENT HRD3"/>
    <property type="match status" value="1"/>
</dbReference>
<gene>
    <name evidence="1" type="ORF">CWE06_03425</name>
</gene>
<sequence length="322" mass="35771">MMAWKTKATSTLYATVLITSTAVTFGLQHAVASDLAANERPAIEQQTSSGLCNDGSCRPHIMMLHRQSRYGDLTSMSILAMLYVTGDGVEQDIERGVGWMKRAASGGNPMANFTLATWYRQGTFVEQDAAEADRYLQHGVDHQYAPAQYQKALQLYMEQSDESTAAANQLLEAAAQRGSAPAMFLLARLKLNGQLFEYDLEGATRLLQRLSVNGHTEARALSRQVIAQLQQQARDEKQDEAELQIAKQLQEALDIERISVVGTPLWGRTESAIANVTFQRDALFNRGTMFRIRSQECDFGTNCASVRPNSRHSDLFDVLNDQ</sequence>
<proteinExistence type="predicted"/>
<dbReference type="AlphaFoldDB" id="A0A432VZ19"/>
<dbReference type="Gene3D" id="1.25.40.10">
    <property type="entry name" value="Tetratricopeptide repeat domain"/>
    <property type="match status" value="1"/>
</dbReference>
<comment type="caution">
    <text evidence="1">The sequence shown here is derived from an EMBL/GenBank/DDBJ whole genome shotgun (WGS) entry which is preliminary data.</text>
</comment>
<dbReference type="InterPro" id="IPR050767">
    <property type="entry name" value="Sel1_AlgK"/>
</dbReference>
<accession>A0A432VZ19</accession>
<protein>
    <recommendedName>
        <fullName evidence="3">Sel1 repeat family protein</fullName>
    </recommendedName>
</protein>
<dbReference type="Pfam" id="PF08238">
    <property type="entry name" value="Sel1"/>
    <property type="match status" value="3"/>
</dbReference>
<keyword evidence="2" id="KW-1185">Reference proteome</keyword>
<dbReference type="OrthoDB" id="6810016at2"/>
<organism evidence="1 2">
    <name type="scientific">Aliidiomarina haloalkalitolerans</name>
    <dbReference type="NCBI Taxonomy" id="859059"/>
    <lineage>
        <taxon>Bacteria</taxon>
        <taxon>Pseudomonadati</taxon>
        <taxon>Pseudomonadota</taxon>
        <taxon>Gammaproteobacteria</taxon>
        <taxon>Alteromonadales</taxon>
        <taxon>Idiomarinaceae</taxon>
        <taxon>Aliidiomarina</taxon>
    </lineage>
</organism>
<name>A0A432VZ19_9GAMM</name>
<evidence type="ECO:0000313" key="1">
    <source>
        <dbReference type="EMBL" id="RUO21907.1"/>
    </source>
</evidence>
<dbReference type="SMART" id="SM00671">
    <property type="entry name" value="SEL1"/>
    <property type="match status" value="3"/>
</dbReference>
<evidence type="ECO:0008006" key="3">
    <source>
        <dbReference type="Google" id="ProtNLM"/>
    </source>
</evidence>
<reference evidence="1 2" key="1">
    <citation type="journal article" date="2011" name="Front. Microbiol.">
        <title>Genomic signatures of strain selection and enhancement in Bacillus atrophaeus var. globigii, a historical biowarfare simulant.</title>
        <authorList>
            <person name="Gibbons H.S."/>
            <person name="Broomall S.M."/>
            <person name="McNew L.A."/>
            <person name="Daligault H."/>
            <person name="Chapman C."/>
            <person name="Bruce D."/>
            <person name="Karavis M."/>
            <person name="Krepps M."/>
            <person name="McGregor P.A."/>
            <person name="Hong C."/>
            <person name="Park K.H."/>
            <person name="Akmal A."/>
            <person name="Feldman A."/>
            <person name="Lin J.S."/>
            <person name="Chang W.E."/>
            <person name="Higgs B.W."/>
            <person name="Demirev P."/>
            <person name="Lindquist J."/>
            <person name="Liem A."/>
            <person name="Fochler E."/>
            <person name="Read T.D."/>
            <person name="Tapia R."/>
            <person name="Johnson S."/>
            <person name="Bishop-Lilly K.A."/>
            <person name="Detter C."/>
            <person name="Han C."/>
            <person name="Sozhamannan S."/>
            <person name="Rosenzweig C.N."/>
            <person name="Skowronski E.W."/>
        </authorList>
    </citation>
    <scope>NUCLEOTIDE SEQUENCE [LARGE SCALE GENOMIC DNA]</scope>
    <source>
        <strain evidence="1 2">AK5</strain>
    </source>
</reference>
<dbReference type="EMBL" id="PIPI01000001">
    <property type="protein sequence ID" value="RUO21907.1"/>
    <property type="molecule type" value="Genomic_DNA"/>
</dbReference>
<dbReference type="SUPFAM" id="SSF81901">
    <property type="entry name" value="HCP-like"/>
    <property type="match status" value="1"/>
</dbReference>
<dbReference type="InterPro" id="IPR006597">
    <property type="entry name" value="Sel1-like"/>
</dbReference>
<evidence type="ECO:0000313" key="2">
    <source>
        <dbReference type="Proteomes" id="UP000288212"/>
    </source>
</evidence>
<dbReference type="InterPro" id="IPR011990">
    <property type="entry name" value="TPR-like_helical_dom_sf"/>
</dbReference>